<evidence type="ECO:0000313" key="5">
    <source>
        <dbReference type="Proteomes" id="UP001527181"/>
    </source>
</evidence>
<dbReference type="NCBIfam" id="NF010187">
    <property type="entry name" value="PRK13666.1"/>
    <property type="match status" value="1"/>
</dbReference>
<accession>A0AAP6ZV64</accession>
<evidence type="ECO:0000256" key="1">
    <source>
        <dbReference type="HAMAP-Rule" id="MF_01560"/>
    </source>
</evidence>
<dbReference type="HAMAP" id="MF_01560">
    <property type="entry name" value="UPF0358"/>
    <property type="match status" value="1"/>
</dbReference>
<dbReference type="AlphaFoldDB" id="A0AAP6ZV64"/>
<dbReference type="EMBL" id="JAMDNP010000011">
    <property type="protein sequence ID" value="MCY9760490.1"/>
    <property type="molecule type" value="Genomic_DNA"/>
</dbReference>
<gene>
    <name evidence="3" type="ORF">HMI46_03425</name>
    <name evidence="2" type="ORF">M5X12_07855</name>
</gene>
<dbReference type="InterPro" id="IPR009983">
    <property type="entry name" value="UPF0358"/>
</dbReference>
<evidence type="ECO:0000313" key="3">
    <source>
        <dbReference type="EMBL" id="NOJ69605.1"/>
    </source>
</evidence>
<proteinExistence type="inferred from homology"/>
<sequence length="96" mass="10978">MSSSDVVQKINDKALALLEDDAHQIEKLIQVQMENLATRYCPLYEEVLDTQMYGFSRQVDFAVRAGLVEEDVGRMLVSRLERNLAVLYEALNKAEK</sequence>
<dbReference type="RefSeq" id="WP_005548206.1">
    <property type="nucleotide sequence ID" value="NZ_JABFOR010000003.1"/>
</dbReference>
<comment type="similarity">
    <text evidence="1">Belongs to the UPF0358 family.</text>
</comment>
<name>A0AAP6ZV64_PAEAL</name>
<evidence type="ECO:0000313" key="2">
    <source>
        <dbReference type="EMBL" id="MCY9760490.1"/>
    </source>
</evidence>
<organism evidence="3 4">
    <name type="scientific">Paenibacillus alvei</name>
    <name type="common">Bacillus alvei</name>
    <dbReference type="NCBI Taxonomy" id="44250"/>
    <lineage>
        <taxon>Bacteria</taxon>
        <taxon>Bacillati</taxon>
        <taxon>Bacillota</taxon>
        <taxon>Bacilli</taxon>
        <taxon>Bacillales</taxon>
        <taxon>Paenibacillaceae</taxon>
        <taxon>Paenibacillus</taxon>
    </lineage>
</organism>
<evidence type="ECO:0000313" key="4">
    <source>
        <dbReference type="Proteomes" id="UP000552038"/>
    </source>
</evidence>
<dbReference type="GeneID" id="94493129"/>
<dbReference type="SUPFAM" id="SSF140404">
    <property type="entry name" value="EF2458-like"/>
    <property type="match status" value="1"/>
</dbReference>
<comment type="caution">
    <text evidence="3">The sequence shown here is derived from an EMBL/GenBank/DDBJ whole genome shotgun (WGS) entry which is preliminary data.</text>
</comment>
<dbReference type="Proteomes" id="UP000552038">
    <property type="component" value="Unassembled WGS sequence"/>
</dbReference>
<dbReference type="Proteomes" id="UP001527181">
    <property type="component" value="Unassembled WGS sequence"/>
</dbReference>
<dbReference type="Pfam" id="PF07408">
    <property type="entry name" value="DUF1507"/>
    <property type="match status" value="1"/>
</dbReference>
<reference evidence="2 5" key="2">
    <citation type="submission" date="2022-05" db="EMBL/GenBank/DDBJ databases">
        <title>Genome Sequencing of Bee-Associated Microbes.</title>
        <authorList>
            <person name="Dunlap C."/>
        </authorList>
    </citation>
    <scope>NUCLEOTIDE SEQUENCE [LARGE SCALE GENOMIC DNA]</scope>
    <source>
        <strain evidence="2 5">NRRL B-04010</strain>
    </source>
</reference>
<dbReference type="EMBL" id="JABFOR010000003">
    <property type="protein sequence ID" value="NOJ69605.1"/>
    <property type="molecule type" value="Genomic_DNA"/>
</dbReference>
<dbReference type="InterPro" id="IPR036270">
    <property type="entry name" value="UPF0358_sf"/>
</dbReference>
<dbReference type="Gene3D" id="1.10.287.750">
    <property type="entry name" value="SO2669-like"/>
    <property type="match status" value="1"/>
</dbReference>
<reference evidence="3 4" key="1">
    <citation type="submission" date="2020-05" db="EMBL/GenBank/DDBJ databases">
        <title>Whole genome sequencing and identification of novel metabolites from Paenibacillus alvei strain JR949.</title>
        <authorList>
            <person name="Rajendhran J."/>
            <person name="Sree Pranav P."/>
            <person name="Mahalakshmi B."/>
            <person name="Karthikeyan R."/>
        </authorList>
    </citation>
    <scope>NUCLEOTIDE SEQUENCE [LARGE SCALE GENOMIC DNA]</scope>
    <source>
        <strain evidence="3 4">JR949</strain>
    </source>
</reference>
<protein>
    <recommendedName>
        <fullName evidence="1">UPF0358 protein HMI46_03425</fullName>
    </recommendedName>
</protein>
<keyword evidence="5" id="KW-1185">Reference proteome</keyword>